<dbReference type="EMBL" id="GL883010">
    <property type="protein sequence ID" value="EGG21574.1"/>
    <property type="molecule type" value="Genomic_DNA"/>
</dbReference>
<dbReference type="OrthoDB" id="19024at2759"/>
<name>F4PSU6_CACFS</name>
<protein>
    <submittedName>
        <fullName evidence="1">Uncharacterized protein</fullName>
    </submittedName>
</protein>
<dbReference type="AlphaFoldDB" id="F4PSU6"/>
<proteinExistence type="predicted"/>
<keyword evidence="2" id="KW-1185">Reference proteome</keyword>
<dbReference type="KEGG" id="dfa:DFA_01460"/>
<evidence type="ECO:0000313" key="1">
    <source>
        <dbReference type="EMBL" id="EGG21574.1"/>
    </source>
</evidence>
<dbReference type="InterPro" id="IPR016181">
    <property type="entry name" value="Acyl_CoA_acyltransferase"/>
</dbReference>
<dbReference type="RefSeq" id="XP_004359424.1">
    <property type="nucleotide sequence ID" value="XM_004359367.1"/>
</dbReference>
<reference evidence="2" key="1">
    <citation type="journal article" date="2011" name="Genome Res.">
        <title>Phylogeny-wide analysis of social amoeba genomes highlights ancient origins for complex intercellular communication.</title>
        <authorList>
            <person name="Heidel A.J."/>
            <person name="Lawal H.M."/>
            <person name="Felder M."/>
            <person name="Schilde C."/>
            <person name="Helps N.R."/>
            <person name="Tunggal B."/>
            <person name="Rivero F."/>
            <person name="John U."/>
            <person name="Schleicher M."/>
            <person name="Eichinger L."/>
            <person name="Platzer M."/>
            <person name="Noegel A.A."/>
            <person name="Schaap P."/>
            <person name="Gloeckner G."/>
        </authorList>
    </citation>
    <scope>NUCLEOTIDE SEQUENCE [LARGE SCALE GENOMIC DNA]</scope>
    <source>
        <strain evidence="2">SH3</strain>
    </source>
</reference>
<accession>F4PSU6</accession>
<dbReference type="GeneID" id="14873125"/>
<organism evidence="1 2">
    <name type="scientific">Cavenderia fasciculata</name>
    <name type="common">Slime mold</name>
    <name type="synonym">Dictyostelium fasciculatum</name>
    <dbReference type="NCBI Taxonomy" id="261658"/>
    <lineage>
        <taxon>Eukaryota</taxon>
        <taxon>Amoebozoa</taxon>
        <taxon>Evosea</taxon>
        <taxon>Eumycetozoa</taxon>
        <taxon>Dictyostelia</taxon>
        <taxon>Acytosteliales</taxon>
        <taxon>Cavenderiaceae</taxon>
        <taxon>Cavenderia</taxon>
    </lineage>
</organism>
<gene>
    <name evidence="1" type="ORF">DFA_01460</name>
</gene>
<dbReference type="SUPFAM" id="SSF55729">
    <property type="entry name" value="Acyl-CoA N-acyltransferases (Nat)"/>
    <property type="match status" value="1"/>
</dbReference>
<evidence type="ECO:0000313" key="2">
    <source>
        <dbReference type="Proteomes" id="UP000007797"/>
    </source>
</evidence>
<dbReference type="Gene3D" id="3.40.630.30">
    <property type="match status" value="1"/>
</dbReference>
<sequence>MNFNINNNNNRFVLREFSEEKDLNAISSIPRLPVSYNYNALEGMSHPIDFTIRPTLTKNHKIIVAEDRQEHQAIGAYACNIKDVIVCGEKKTLYYMFDINVHPEYRGHSISNMFFRDIHSAVKQDNRSTILVASTSKNNAPIKKATGNIEMTPQYDQCQMAWKVSSPVRVNSLPSNCSQVRFMQLLENDDIKERWDNAFQQYNFIPSSFSDILVDNQKYHESTYIATMQCNGQLYEASISIWNQDLIFTLKNRQQQTQKHRQLYCCYSLGEDQETSDTLFRYLLQRVHNELYSQGINYVFAGFSMTDPIRQHFPLLPGIKSLEFTSIARFSTPTEFTQFKSQSNYPIWNDPRDYGILMLYPEQHQYQQQNNFKQLSTQQPLIISIDGTKLEKATTNFIKANKKLSLVCGKEKSIDNTITSMKKIGGLYSDTEVNRRYNHNEVLKAASENSAKRLAYLTHVVGECAELVLNDDLVWRTR</sequence>
<dbReference type="Proteomes" id="UP000007797">
    <property type="component" value="Unassembled WGS sequence"/>
</dbReference>